<feature type="coiled-coil region" evidence="1">
    <location>
        <begin position="212"/>
        <end position="253"/>
    </location>
</feature>
<proteinExistence type="predicted"/>
<dbReference type="EMBL" id="LDJL01000005">
    <property type="protein sequence ID" value="KRG70557.1"/>
    <property type="molecule type" value="Genomic_DNA"/>
</dbReference>
<sequence length="312" mass="34150">MARGITETDVHTAADELVVAGERPTVDRIRAHLGTGSPNTVTRWLETWWRGLAPRLLAHSVQHAIPELPAPVSRLAQQLWEQAVGIARNDAEQGVVQDRLQLDAQRRDLESREGERQAQLRDAAAAADQASQALAATEQRLADLLRANDLQQEQIRDLSGQRASLEARSARLEADLHAAQQRATQREESLIAERDAQAQHLRALEDRAHGEIDRARQETKGVRSQLAALQRSSEALRQEREAAQAASAAAQREAGVQRGRADTLEQQLAGFGELPAALQATLARLQAPKPRLRKANAPPTAKAGHGRRKSSS</sequence>
<evidence type="ECO:0000256" key="1">
    <source>
        <dbReference type="SAM" id="Coils"/>
    </source>
</evidence>
<dbReference type="AlphaFoldDB" id="A0A0R0CKM0"/>
<reference evidence="4 5" key="1">
    <citation type="submission" date="2015-05" db="EMBL/GenBank/DDBJ databases">
        <title>Genome sequencing and analysis of members of genus Stenotrophomonas.</title>
        <authorList>
            <person name="Patil P.P."/>
            <person name="Midha S."/>
            <person name="Patil P.B."/>
        </authorList>
    </citation>
    <scope>NUCLEOTIDE SEQUENCE [LARGE SCALE GENOMIC DNA]</scope>
    <source>
        <strain evidence="4 5">DSM 21858</strain>
    </source>
</reference>
<dbReference type="RefSeq" id="WP_057657645.1">
    <property type="nucleotide sequence ID" value="NZ_LDJL01000005.1"/>
</dbReference>
<keyword evidence="1" id="KW-0175">Coiled coil</keyword>
<organism evidence="4 5">
    <name type="scientific">Pseudoxanthomonas dokdonensis</name>
    <dbReference type="NCBI Taxonomy" id="344882"/>
    <lineage>
        <taxon>Bacteria</taxon>
        <taxon>Pseudomonadati</taxon>
        <taxon>Pseudomonadota</taxon>
        <taxon>Gammaproteobacteria</taxon>
        <taxon>Lysobacterales</taxon>
        <taxon>Lysobacteraceae</taxon>
        <taxon>Pseudoxanthomonas</taxon>
    </lineage>
</organism>
<feature type="coiled-coil region" evidence="1">
    <location>
        <begin position="120"/>
        <end position="182"/>
    </location>
</feature>
<evidence type="ECO:0000313" key="4">
    <source>
        <dbReference type="EMBL" id="KRG70557.1"/>
    </source>
</evidence>
<gene>
    <name evidence="4" type="ORF">ABB29_05660</name>
</gene>
<feature type="region of interest" description="Disordered" evidence="2">
    <location>
        <begin position="285"/>
        <end position="312"/>
    </location>
</feature>
<dbReference type="STRING" id="344882.ABB29_05660"/>
<evidence type="ECO:0000313" key="5">
    <source>
        <dbReference type="Proteomes" id="UP000052052"/>
    </source>
</evidence>
<name>A0A0R0CKM0_9GAMM</name>
<evidence type="ECO:0000256" key="2">
    <source>
        <dbReference type="SAM" id="MobiDB-lite"/>
    </source>
</evidence>
<protein>
    <recommendedName>
        <fullName evidence="3">KfrA N-terminal DNA-binding domain-containing protein</fullName>
    </recommendedName>
</protein>
<dbReference type="PATRIC" id="fig|344882.3.peg.2468"/>
<comment type="caution">
    <text evidence="4">The sequence shown here is derived from an EMBL/GenBank/DDBJ whole genome shotgun (WGS) entry which is preliminary data.</text>
</comment>
<evidence type="ECO:0000259" key="3">
    <source>
        <dbReference type="Pfam" id="PF11740"/>
    </source>
</evidence>
<feature type="domain" description="KfrA N-terminal DNA-binding" evidence="3">
    <location>
        <begin position="6"/>
        <end position="133"/>
    </location>
</feature>
<dbReference type="Pfam" id="PF11740">
    <property type="entry name" value="KfrA_N"/>
    <property type="match status" value="1"/>
</dbReference>
<keyword evidence="5" id="KW-1185">Reference proteome</keyword>
<dbReference type="InterPro" id="IPR021104">
    <property type="entry name" value="KfrA_DNA-bd_N"/>
</dbReference>
<dbReference type="Proteomes" id="UP000052052">
    <property type="component" value="Unassembled WGS sequence"/>
</dbReference>
<accession>A0A0R0CKM0</accession>